<dbReference type="GO" id="GO:0016747">
    <property type="term" value="F:acyltransferase activity, transferring groups other than amino-acyl groups"/>
    <property type="evidence" value="ECO:0007669"/>
    <property type="project" value="InterPro"/>
</dbReference>
<protein>
    <submittedName>
        <fullName evidence="4">Ribosomal protein S18 acetylase RimI-like enzyme</fullName>
    </submittedName>
</protein>
<dbReference type="PROSITE" id="PS51186">
    <property type="entry name" value="GNAT"/>
    <property type="match status" value="1"/>
</dbReference>
<dbReference type="InterPro" id="IPR016181">
    <property type="entry name" value="Acyl_CoA_acyltransferase"/>
</dbReference>
<dbReference type="EMBL" id="JACBYQ010000001">
    <property type="protein sequence ID" value="NYE94864.1"/>
    <property type="molecule type" value="Genomic_DNA"/>
</dbReference>
<dbReference type="SUPFAM" id="SSF55729">
    <property type="entry name" value="Acyl-CoA N-acyltransferases (Nat)"/>
    <property type="match status" value="1"/>
</dbReference>
<feature type="domain" description="N-acetyltransferase" evidence="3">
    <location>
        <begin position="3"/>
        <end position="163"/>
    </location>
</feature>
<gene>
    <name evidence="4" type="ORF">FHU41_001085</name>
</gene>
<keyword evidence="4" id="KW-0689">Ribosomal protein</keyword>
<name>A0A7Y9S5D3_9MICC</name>
<dbReference type="Gene3D" id="3.40.630.30">
    <property type="match status" value="1"/>
</dbReference>
<dbReference type="RefSeq" id="WP_179388579.1">
    <property type="nucleotide sequence ID" value="NZ_JACBYQ010000001.1"/>
</dbReference>
<evidence type="ECO:0000313" key="4">
    <source>
        <dbReference type="EMBL" id="NYE94864.1"/>
    </source>
</evidence>
<dbReference type="Proteomes" id="UP000521748">
    <property type="component" value="Unassembled WGS sequence"/>
</dbReference>
<accession>A0A7Y9S5D3</accession>
<keyword evidence="5" id="KW-1185">Reference proteome</keyword>
<organism evidence="4 5">
    <name type="scientific">Psychromicrobium silvestre</name>
    <dbReference type="NCBI Taxonomy" id="1645614"/>
    <lineage>
        <taxon>Bacteria</taxon>
        <taxon>Bacillati</taxon>
        <taxon>Actinomycetota</taxon>
        <taxon>Actinomycetes</taxon>
        <taxon>Micrococcales</taxon>
        <taxon>Micrococcaceae</taxon>
        <taxon>Psychromicrobium</taxon>
    </lineage>
</organism>
<dbReference type="PANTHER" id="PTHR43877">
    <property type="entry name" value="AMINOALKYLPHOSPHONATE N-ACETYLTRANSFERASE-RELATED-RELATED"/>
    <property type="match status" value="1"/>
</dbReference>
<reference evidence="4 5" key="1">
    <citation type="submission" date="2020-07" db="EMBL/GenBank/DDBJ databases">
        <title>Sequencing the genomes of 1000 actinobacteria strains.</title>
        <authorList>
            <person name="Klenk H.-P."/>
        </authorList>
    </citation>
    <scope>NUCLEOTIDE SEQUENCE [LARGE SCALE GENOMIC DNA]</scope>
    <source>
        <strain evidence="4 5">DSM 102047</strain>
    </source>
</reference>
<evidence type="ECO:0000259" key="3">
    <source>
        <dbReference type="PROSITE" id="PS51186"/>
    </source>
</evidence>
<proteinExistence type="predicted"/>
<evidence type="ECO:0000256" key="2">
    <source>
        <dbReference type="ARBA" id="ARBA00023315"/>
    </source>
</evidence>
<sequence length="163" mass="18182">MGFQLRQATPEDAEALVLMHTQAHEECYAHLLPPEFFAARRASLPERIEKRRPYLDTTEPRIIALDEEGQIVGLADSGSGRDPDKADELELYSIYTLSSTYGSGLGRSLLEAAIGDDPACLWVFENNPRARAFYEKNGFRPDGVSKVTGPGWGNQPELRMVRD</sequence>
<dbReference type="AlphaFoldDB" id="A0A7Y9S5D3"/>
<evidence type="ECO:0000313" key="5">
    <source>
        <dbReference type="Proteomes" id="UP000521748"/>
    </source>
</evidence>
<keyword evidence="4" id="KW-0687">Ribonucleoprotein</keyword>
<dbReference type="InterPro" id="IPR050832">
    <property type="entry name" value="Bact_Acetyltransf"/>
</dbReference>
<keyword evidence="2" id="KW-0012">Acyltransferase</keyword>
<dbReference type="InterPro" id="IPR000182">
    <property type="entry name" value="GNAT_dom"/>
</dbReference>
<dbReference type="Pfam" id="PF00583">
    <property type="entry name" value="Acetyltransf_1"/>
    <property type="match status" value="1"/>
</dbReference>
<dbReference type="GO" id="GO:0005840">
    <property type="term" value="C:ribosome"/>
    <property type="evidence" value="ECO:0007669"/>
    <property type="project" value="UniProtKB-KW"/>
</dbReference>
<keyword evidence="1" id="KW-0808">Transferase</keyword>
<evidence type="ECO:0000256" key="1">
    <source>
        <dbReference type="ARBA" id="ARBA00022679"/>
    </source>
</evidence>
<dbReference type="CDD" id="cd04301">
    <property type="entry name" value="NAT_SF"/>
    <property type="match status" value="1"/>
</dbReference>
<comment type="caution">
    <text evidence="4">The sequence shown here is derived from an EMBL/GenBank/DDBJ whole genome shotgun (WGS) entry which is preliminary data.</text>
</comment>